<dbReference type="SMART" id="SM00448">
    <property type="entry name" value="REC"/>
    <property type="match status" value="1"/>
</dbReference>
<dbReference type="InterPro" id="IPR011006">
    <property type="entry name" value="CheY-like_superfamily"/>
</dbReference>
<dbReference type="InterPro" id="IPR050595">
    <property type="entry name" value="Bact_response_regulator"/>
</dbReference>
<dbReference type="EMBL" id="CP067140">
    <property type="protein sequence ID" value="WCR02542.1"/>
    <property type="molecule type" value="Genomic_DNA"/>
</dbReference>
<reference evidence="4 6" key="1">
    <citation type="submission" date="2017-01" db="EMBL/GenBank/DDBJ databases">
        <authorList>
            <person name="Varghese N."/>
            <person name="Submissions S."/>
        </authorList>
    </citation>
    <scope>NUCLEOTIDE SEQUENCE [LARGE SCALE GENOMIC DNA]</scope>
    <source>
        <strain evidence="4 6">DSM 18447</strain>
    </source>
</reference>
<protein>
    <submittedName>
        <fullName evidence="4 5">Response regulator</fullName>
    </submittedName>
</protein>
<dbReference type="Gene3D" id="3.40.50.2300">
    <property type="match status" value="1"/>
</dbReference>
<keyword evidence="1 2" id="KW-0597">Phosphoprotein</keyword>
<organism evidence="4 6">
    <name type="scientific">Paracoccus saliphilus</name>
    <dbReference type="NCBI Taxonomy" id="405559"/>
    <lineage>
        <taxon>Bacteria</taxon>
        <taxon>Pseudomonadati</taxon>
        <taxon>Pseudomonadota</taxon>
        <taxon>Alphaproteobacteria</taxon>
        <taxon>Rhodobacterales</taxon>
        <taxon>Paracoccaceae</taxon>
        <taxon>Paracoccus</taxon>
    </lineage>
</organism>
<dbReference type="PANTHER" id="PTHR44591">
    <property type="entry name" value="STRESS RESPONSE REGULATOR PROTEIN 1"/>
    <property type="match status" value="1"/>
</dbReference>
<evidence type="ECO:0000313" key="7">
    <source>
        <dbReference type="Proteomes" id="UP001215549"/>
    </source>
</evidence>
<dbReference type="SUPFAM" id="SSF52172">
    <property type="entry name" value="CheY-like"/>
    <property type="match status" value="1"/>
</dbReference>
<name>A0AA46A599_9RHOB</name>
<dbReference type="Pfam" id="PF00072">
    <property type="entry name" value="Response_reg"/>
    <property type="match status" value="1"/>
</dbReference>
<evidence type="ECO:0000256" key="1">
    <source>
        <dbReference type="ARBA" id="ARBA00022553"/>
    </source>
</evidence>
<dbReference type="AlphaFoldDB" id="A0AA46A599"/>
<dbReference type="GO" id="GO:0000160">
    <property type="term" value="P:phosphorelay signal transduction system"/>
    <property type="evidence" value="ECO:0007669"/>
    <property type="project" value="InterPro"/>
</dbReference>
<dbReference type="Proteomes" id="UP001215549">
    <property type="component" value="Chromosome"/>
</dbReference>
<dbReference type="PROSITE" id="PS50110">
    <property type="entry name" value="RESPONSE_REGULATORY"/>
    <property type="match status" value="1"/>
</dbReference>
<evidence type="ECO:0000313" key="6">
    <source>
        <dbReference type="Proteomes" id="UP000186216"/>
    </source>
</evidence>
<evidence type="ECO:0000259" key="3">
    <source>
        <dbReference type="PROSITE" id="PS50110"/>
    </source>
</evidence>
<proteinExistence type="predicted"/>
<evidence type="ECO:0000313" key="4">
    <source>
        <dbReference type="EMBL" id="SIS77160.1"/>
    </source>
</evidence>
<gene>
    <name evidence="5" type="ORF">JHX88_17000</name>
    <name evidence="4" type="ORF">SAMN05421772_104174</name>
</gene>
<feature type="domain" description="Response regulatory" evidence="3">
    <location>
        <begin position="23"/>
        <end position="136"/>
    </location>
</feature>
<feature type="modified residue" description="4-aspartylphosphate" evidence="2">
    <location>
        <position position="72"/>
    </location>
</feature>
<keyword evidence="7" id="KW-1185">Reference proteome</keyword>
<evidence type="ECO:0000313" key="5">
    <source>
        <dbReference type="EMBL" id="WCR02542.1"/>
    </source>
</evidence>
<dbReference type="PANTHER" id="PTHR44591:SF3">
    <property type="entry name" value="RESPONSE REGULATORY DOMAIN-CONTAINING PROTEIN"/>
    <property type="match status" value="1"/>
</dbReference>
<sequence length="236" mass="25466">MDPVAPLPMRIMAQPGRPLAGLTVFAVEDSRYSSEAMRLLCMRSGARIRRADCLRSAIRHLQSYRPDVAIIDLGLPDGDGTGLIRNLANATPRLPVILGISGDPELRDEAIAAGADGFLSKPVENLAMFQQAIMSALPANLRHWSPTPVPNDLIMPDGTSLREDLTHVADILSTVSDTSRIDYIARFLGGVARSAHDQTLEEAANALAKDHRAGRAVATELARLSAMVQDRLTRTA</sequence>
<reference evidence="5 7" key="2">
    <citation type="submission" date="2021-01" db="EMBL/GenBank/DDBJ databases">
        <title>Biogeographic distribution of Paracoccus.</title>
        <authorList>
            <person name="Hollensteiner J."/>
            <person name="Leineberger J."/>
            <person name="Brinkhoff T."/>
            <person name="Daniel R."/>
        </authorList>
    </citation>
    <scope>NUCLEOTIDE SEQUENCE [LARGE SCALE GENOMIC DNA]</scope>
    <source>
        <strain evidence="5 7">DSM 18447</strain>
    </source>
</reference>
<dbReference type="Proteomes" id="UP000186216">
    <property type="component" value="Unassembled WGS sequence"/>
</dbReference>
<dbReference type="InterPro" id="IPR001789">
    <property type="entry name" value="Sig_transdc_resp-reg_receiver"/>
</dbReference>
<dbReference type="EMBL" id="FTOU01000004">
    <property type="protein sequence ID" value="SIS77160.1"/>
    <property type="molecule type" value="Genomic_DNA"/>
</dbReference>
<accession>A0AA46A599</accession>
<evidence type="ECO:0000256" key="2">
    <source>
        <dbReference type="PROSITE-ProRule" id="PRU00169"/>
    </source>
</evidence>
<dbReference type="CDD" id="cd00156">
    <property type="entry name" value="REC"/>
    <property type="match status" value="1"/>
</dbReference>